<proteinExistence type="predicted"/>
<dbReference type="EMBL" id="MPUH01000751">
    <property type="protein sequence ID" value="OMJ74441.1"/>
    <property type="molecule type" value="Genomic_DNA"/>
</dbReference>
<evidence type="ECO:0000313" key="2">
    <source>
        <dbReference type="EMBL" id="OMJ74441.1"/>
    </source>
</evidence>
<dbReference type="OrthoDB" id="308231at2759"/>
<reference evidence="2 3" key="1">
    <citation type="submission" date="2016-11" db="EMBL/GenBank/DDBJ databases">
        <title>The macronuclear genome of Stentor coeruleus: a giant cell with tiny introns.</title>
        <authorList>
            <person name="Slabodnick M."/>
            <person name="Ruby J.G."/>
            <person name="Reiff S.B."/>
            <person name="Swart E.C."/>
            <person name="Gosai S."/>
            <person name="Prabakaran S."/>
            <person name="Witkowska E."/>
            <person name="Larue G.E."/>
            <person name="Fisher S."/>
            <person name="Freeman R.M."/>
            <person name="Gunawardena J."/>
            <person name="Chu W."/>
            <person name="Stover N.A."/>
            <person name="Gregory B.D."/>
            <person name="Nowacki M."/>
            <person name="Derisi J."/>
            <person name="Roy S.W."/>
            <person name="Marshall W.F."/>
            <person name="Sood P."/>
        </authorList>
    </citation>
    <scope>NUCLEOTIDE SEQUENCE [LARGE SCALE GENOMIC DNA]</scope>
    <source>
        <strain evidence="2">WM001</strain>
    </source>
</reference>
<gene>
    <name evidence="2" type="ORF">SteCoe_26622</name>
</gene>
<dbReference type="PANTHER" id="PTHR28661">
    <property type="entry name" value="SJOEGREN SYNDROME NUCLEAR AUTOANTIGEN 1"/>
    <property type="match status" value="1"/>
</dbReference>
<dbReference type="InterPro" id="IPR033362">
    <property type="entry name" value="SSNA1_fam"/>
</dbReference>
<comment type="caution">
    <text evidence="2">The sequence shown here is derived from an EMBL/GenBank/DDBJ whole genome shotgun (WGS) entry which is preliminary data.</text>
</comment>
<keyword evidence="3" id="KW-1185">Reference proteome</keyword>
<dbReference type="GO" id="GO:0036064">
    <property type="term" value="C:ciliary basal body"/>
    <property type="evidence" value="ECO:0007669"/>
    <property type="project" value="TreeGrafter"/>
</dbReference>
<sequence length="109" mass="12347">MATQGASLQNYNNQLVSCLEDLKEQRGDLEKQLQEEMAEKSSIQKQIAILSDKLARVNDSLNKKITARNDYDKAIQETEGAYIKILESSQTLLHVLKRESLNLAKKVNL</sequence>
<evidence type="ECO:0000256" key="1">
    <source>
        <dbReference type="SAM" id="Coils"/>
    </source>
</evidence>
<protein>
    <submittedName>
        <fullName evidence="2">Uncharacterized protein</fullName>
    </submittedName>
</protein>
<evidence type="ECO:0000313" key="3">
    <source>
        <dbReference type="Proteomes" id="UP000187209"/>
    </source>
</evidence>
<dbReference type="PANTHER" id="PTHR28661:SF1">
    <property type="entry name" value="MICROTUBULE NUCLEATION FACTOR SSNA1"/>
    <property type="match status" value="1"/>
</dbReference>
<feature type="coiled-coil region" evidence="1">
    <location>
        <begin position="8"/>
        <end position="53"/>
    </location>
</feature>
<name>A0A1R2BCD6_9CILI</name>
<accession>A0A1R2BCD6</accession>
<dbReference type="Proteomes" id="UP000187209">
    <property type="component" value="Unassembled WGS sequence"/>
</dbReference>
<dbReference type="AlphaFoldDB" id="A0A1R2BCD6"/>
<keyword evidence="1" id="KW-0175">Coiled coil</keyword>
<organism evidence="2 3">
    <name type="scientific">Stentor coeruleus</name>
    <dbReference type="NCBI Taxonomy" id="5963"/>
    <lineage>
        <taxon>Eukaryota</taxon>
        <taxon>Sar</taxon>
        <taxon>Alveolata</taxon>
        <taxon>Ciliophora</taxon>
        <taxon>Postciliodesmatophora</taxon>
        <taxon>Heterotrichea</taxon>
        <taxon>Heterotrichida</taxon>
        <taxon>Stentoridae</taxon>
        <taxon>Stentor</taxon>
    </lineage>
</organism>